<dbReference type="SUPFAM" id="SSF53756">
    <property type="entry name" value="UDP-Glycosyltransferase/glycogen phosphorylase"/>
    <property type="match status" value="1"/>
</dbReference>
<dbReference type="EC" id="2.4.1.251" evidence="3"/>
<keyword evidence="1 3" id="KW-0808">Transferase</keyword>
<dbReference type="EMBL" id="PQWO01000014">
    <property type="protein sequence ID" value="PZD71755.1"/>
    <property type="molecule type" value="Genomic_DNA"/>
</dbReference>
<dbReference type="OrthoDB" id="9790710at2"/>
<dbReference type="AlphaFoldDB" id="A0A2W1JJU0"/>
<comment type="caution">
    <text evidence="3">The sequence shown here is derived from an EMBL/GenBank/DDBJ whole genome shotgun (WGS) entry which is preliminary data.</text>
</comment>
<reference evidence="3 4" key="1">
    <citation type="journal article" date="2018" name="Sci. Rep.">
        <title>A novel species of the marine cyanobacterium Acaryochloris with a unique pigment content and lifestyle.</title>
        <authorList>
            <person name="Partensky F."/>
            <person name="Six C."/>
            <person name="Ratin M."/>
            <person name="Garczarek L."/>
            <person name="Vaulot D."/>
            <person name="Probert I."/>
            <person name="Calteau A."/>
            <person name="Gourvil P."/>
            <person name="Marie D."/>
            <person name="Grebert T."/>
            <person name="Bouchier C."/>
            <person name="Le Panse S."/>
            <person name="Gachenot M."/>
            <person name="Rodriguez F."/>
            <person name="Garrido J.L."/>
        </authorList>
    </citation>
    <scope>NUCLEOTIDE SEQUENCE [LARGE SCALE GENOMIC DNA]</scope>
    <source>
        <strain evidence="3 4">RCC1774</strain>
    </source>
</reference>
<evidence type="ECO:0000313" key="3">
    <source>
        <dbReference type="EMBL" id="PZD71755.1"/>
    </source>
</evidence>
<gene>
    <name evidence="3" type="primary">gumI_3</name>
    <name evidence="3" type="ORF">C1752_04449</name>
</gene>
<proteinExistence type="predicted"/>
<accession>A0A2W1JJU0</accession>
<evidence type="ECO:0000313" key="4">
    <source>
        <dbReference type="Proteomes" id="UP000248857"/>
    </source>
</evidence>
<dbReference type="InterPro" id="IPR028098">
    <property type="entry name" value="Glyco_trans_4-like_N"/>
</dbReference>
<dbReference type="Pfam" id="PF13439">
    <property type="entry name" value="Glyco_transf_4"/>
    <property type="match status" value="1"/>
</dbReference>
<dbReference type="Proteomes" id="UP000248857">
    <property type="component" value="Unassembled WGS sequence"/>
</dbReference>
<feature type="domain" description="Glycosyltransferase subfamily 4-like N-terminal" evidence="2">
    <location>
        <begin position="92"/>
        <end position="165"/>
    </location>
</feature>
<keyword evidence="3" id="KW-0328">Glycosyltransferase</keyword>
<dbReference type="Pfam" id="PF13692">
    <property type="entry name" value="Glyco_trans_1_4"/>
    <property type="match status" value="1"/>
</dbReference>
<protein>
    <submittedName>
        <fullName evidence="3">GDP-mannose:glycolipid 4-beta-D-mannosyltransferase</fullName>
        <ecNumber evidence="3">2.4.1.251</ecNumber>
    </submittedName>
</protein>
<dbReference type="GO" id="GO:0016757">
    <property type="term" value="F:glycosyltransferase activity"/>
    <property type="evidence" value="ECO:0007669"/>
    <property type="project" value="UniProtKB-KW"/>
</dbReference>
<dbReference type="PANTHER" id="PTHR46401:SF2">
    <property type="entry name" value="GLYCOSYLTRANSFERASE WBBK-RELATED"/>
    <property type="match status" value="1"/>
</dbReference>
<dbReference type="GO" id="GO:0009103">
    <property type="term" value="P:lipopolysaccharide biosynthetic process"/>
    <property type="evidence" value="ECO:0007669"/>
    <property type="project" value="TreeGrafter"/>
</dbReference>
<sequence length="381" mass="43106">MSKFSDRSLPVFSGKFTVCFAPKFTDTNPYQSCLAYNLERLGVKLDGIEDCKLFLPKEVAKRRARILHLHWLHRFYHRSKSEVSICVFLKFFVGLMTLKVRNVPIVWTAHNIVSHEVSSVVLDRLSSILVARQAEAIITHSKAAKQELINTYKIKSCDKILVIPHANYIDQYKNEISKKDARSRLSIPEAKTVFLFFGLIRPYKGVPELIDAFEKLRADEICLLIAGQPRDNDLRGLIERKVAKNCESICFIPRFIAEDEVQIYMNAADVVVFPYRELLTSGAILLATSFGRACIAPQRGAILESLDSKGAFLYDPDSESGLLKAMTSALAHKANLHEMGQHNYRVAKAWGWEEVARETSAVYSKCLNVVNSQKDSVAYKK</sequence>
<dbReference type="RefSeq" id="WP_110987680.1">
    <property type="nucleotide sequence ID" value="NZ_CAWNWM010000014.1"/>
</dbReference>
<keyword evidence="4" id="KW-1185">Reference proteome</keyword>
<evidence type="ECO:0000256" key="1">
    <source>
        <dbReference type="ARBA" id="ARBA00022679"/>
    </source>
</evidence>
<evidence type="ECO:0000259" key="2">
    <source>
        <dbReference type="Pfam" id="PF13439"/>
    </source>
</evidence>
<name>A0A2W1JJU0_9CYAN</name>
<dbReference type="Gene3D" id="3.40.50.2000">
    <property type="entry name" value="Glycogen Phosphorylase B"/>
    <property type="match status" value="2"/>
</dbReference>
<organism evidence="3 4">
    <name type="scientific">Acaryochloris thomasi RCC1774</name>
    <dbReference type="NCBI Taxonomy" id="1764569"/>
    <lineage>
        <taxon>Bacteria</taxon>
        <taxon>Bacillati</taxon>
        <taxon>Cyanobacteriota</taxon>
        <taxon>Cyanophyceae</taxon>
        <taxon>Acaryochloridales</taxon>
        <taxon>Acaryochloridaceae</taxon>
        <taxon>Acaryochloris</taxon>
        <taxon>Acaryochloris thomasi</taxon>
    </lineage>
</organism>
<dbReference type="PANTHER" id="PTHR46401">
    <property type="entry name" value="GLYCOSYLTRANSFERASE WBBK-RELATED"/>
    <property type="match status" value="1"/>
</dbReference>